<dbReference type="Pfam" id="PF03704">
    <property type="entry name" value="BTAD"/>
    <property type="match status" value="1"/>
</dbReference>
<dbReference type="Pfam" id="PF13401">
    <property type="entry name" value="AAA_22"/>
    <property type="match status" value="1"/>
</dbReference>
<dbReference type="Proteomes" id="UP000569914">
    <property type="component" value="Unassembled WGS sequence"/>
</dbReference>
<dbReference type="PANTHER" id="PTHR47691">
    <property type="entry name" value="REGULATOR-RELATED"/>
    <property type="match status" value="1"/>
</dbReference>
<dbReference type="InterPro" id="IPR049945">
    <property type="entry name" value="AAA_22"/>
</dbReference>
<dbReference type="Pfam" id="PF00486">
    <property type="entry name" value="Trans_reg_C"/>
    <property type="match status" value="1"/>
</dbReference>
<comment type="similarity">
    <text evidence="1">Belongs to the AfsR/DnrI/RedD regulatory family.</text>
</comment>
<reference evidence="5 6" key="1">
    <citation type="submission" date="2020-07" db="EMBL/GenBank/DDBJ databases">
        <title>Sequencing the genomes of 1000 actinobacteria strains.</title>
        <authorList>
            <person name="Klenk H.-P."/>
        </authorList>
    </citation>
    <scope>NUCLEOTIDE SEQUENCE [LARGE SCALE GENOMIC DNA]</scope>
    <source>
        <strain evidence="5 6">DSM 22083</strain>
    </source>
</reference>
<dbReference type="PANTHER" id="PTHR47691:SF3">
    <property type="entry name" value="HTH-TYPE TRANSCRIPTIONAL REGULATOR RV0890C-RELATED"/>
    <property type="match status" value="1"/>
</dbReference>
<dbReference type="Gene3D" id="1.10.10.10">
    <property type="entry name" value="Winged helix-like DNA-binding domain superfamily/Winged helix DNA-binding domain"/>
    <property type="match status" value="1"/>
</dbReference>
<dbReference type="Gene3D" id="1.25.40.10">
    <property type="entry name" value="Tetratricopeptide repeat domain"/>
    <property type="match status" value="2"/>
</dbReference>
<evidence type="ECO:0000256" key="1">
    <source>
        <dbReference type="ARBA" id="ARBA00005820"/>
    </source>
</evidence>
<dbReference type="GO" id="GO:0016887">
    <property type="term" value="F:ATP hydrolysis activity"/>
    <property type="evidence" value="ECO:0007669"/>
    <property type="project" value="InterPro"/>
</dbReference>
<dbReference type="InterPro" id="IPR001867">
    <property type="entry name" value="OmpR/PhoB-type_DNA-bd"/>
</dbReference>
<evidence type="ECO:0000313" key="5">
    <source>
        <dbReference type="EMBL" id="NYE72757.1"/>
    </source>
</evidence>
<keyword evidence="6" id="KW-1185">Reference proteome</keyword>
<dbReference type="EMBL" id="JACCBU010000001">
    <property type="protein sequence ID" value="NYE72757.1"/>
    <property type="molecule type" value="Genomic_DNA"/>
</dbReference>
<dbReference type="PRINTS" id="PR00364">
    <property type="entry name" value="DISEASERSIST"/>
</dbReference>
<dbReference type="SMART" id="SM00862">
    <property type="entry name" value="Trans_reg_C"/>
    <property type="match status" value="1"/>
</dbReference>
<dbReference type="InterPro" id="IPR036388">
    <property type="entry name" value="WH-like_DNA-bd_sf"/>
</dbReference>
<dbReference type="RefSeq" id="WP_179753775.1">
    <property type="nucleotide sequence ID" value="NZ_JACCBU010000001.1"/>
</dbReference>
<evidence type="ECO:0000256" key="2">
    <source>
        <dbReference type="ARBA" id="ARBA00023125"/>
    </source>
</evidence>
<proteinExistence type="inferred from homology"/>
<feature type="domain" description="OmpR/PhoB-type" evidence="3">
    <location>
        <begin position="15"/>
        <end position="85"/>
    </location>
</feature>
<dbReference type="AlphaFoldDB" id="A0A7Y9I9R0"/>
<evidence type="ECO:0000259" key="4">
    <source>
        <dbReference type="SMART" id="SM01043"/>
    </source>
</evidence>
<comment type="caution">
    <text evidence="5">The sequence shown here is derived from an EMBL/GenBank/DDBJ whole genome shotgun (WGS) entry which is preliminary data.</text>
</comment>
<organism evidence="5 6">
    <name type="scientific">Microlunatus parietis</name>
    <dbReference type="NCBI Taxonomy" id="682979"/>
    <lineage>
        <taxon>Bacteria</taxon>
        <taxon>Bacillati</taxon>
        <taxon>Actinomycetota</taxon>
        <taxon>Actinomycetes</taxon>
        <taxon>Propionibacteriales</taxon>
        <taxon>Propionibacteriaceae</taxon>
        <taxon>Microlunatus</taxon>
    </lineage>
</organism>
<dbReference type="InterPro" id="IPR016032">
    <property type="entry name" value="Sig_transdc_resp-reg_C-effctor"/>
</dbReference>
<dbReference type="SUPFAM" id="SSF48452">
    <property type="entry name" value="TPR-like"/>
    <property type="match status" value="1"/>
</dbReference>
<name>A0A7Y9I9R0_9ACTN</name>
<dbReference type="SUPFAM" id="SSF46894">
    <property type="entry name" value="C-terminal effector domain of the bipartite response regulators"/>
    <property type="match status" value="1"/>
</dbReference>
<accession>A0A7Y9I9R0</accession>
<evidence type="ECO:0000313" key="6">
    <source>
        <dbReference type="Proteomes" id="UP000569914"/>
    </source>
</evidence>
<evidence type="ECO:0000259" key="3">
    <source>
        <dbReference type="SMART" id="SM00862"/>
    </source>
</evidence>
<dbReference type="InterPro" id="IPR005158">
    <property type="entry name" value="BTAD"/>
</dbReference>
<dbReference type="Gene3D" id="3.40.50.300">
    <property type="entry name" value="P-loop containing nucleotide triphosphate hydrolases"/>
    <property type="match status" value="1"/>
</dbReference>
<dbReference type="GO" id="GO:0006355">
    <property type="term" value="P:regulation of DNA-templated transcription"/>
    <property type="evidence" value="ECO:0007669"/>
    <property type="project" value="InterPro"/>
</dbReference>
<dbReference type="GO" id="GO:0003677">
    <property type="term" value="F:DNA binding"/>
    <property type="evidence" value="ECO:0007669"/>
    <property type="project" value="UniProtKB-KW"/>
</dbReference>
<sequence>MQYALTVLDGVRWQGEPVSGTRPQTLLAALARADGTPVGDARLIEEVWGDDPPADPTKALQVLVSRTRAACSAELITRTQTGYRLNAGIDVDARALAGAVAQTRAALASGTTAEARRLAEQALAIPVAAPDPNLPEPIADLRAAGHRHRAALTTLLGLAQSRSGDHPAALATLTPLVERGPVDESVLAALLRSEAAVRGPAAALERFEEHRRDLAARTGTDPGPELQRVQSHLLALDRPVRAGVQFEPDQLIGRAGDTRAVVGLITTARLVSIIGPGGLGKTRLAHAVGRSAPQPIVHMVELVGITGDDEVITEVASALGVRDSVASRRALTPEQRADLRSRLAQKLAGAPTLLIIDNCEHVINGVARLVAPLVANLPELTVLTTSRAPLGLAAERTYPLPQLSRSDAVALFRRRATAARPDAVLDDDQIGVLVDRLDGLPLAVELAAARIRVMSVAEITERLADRFGLLRSRDPLAPDRHRTLEAVIDWSANLLDQEGRYALRRLAAFRDGFGLAGAAAVVGGDPVRLLEELADQSLITVEEGAAVRYRMLETVREYGLLQQRRLGQTAAVERAVRRWAVDLCRQQYGSLHGPGQYETVDRLVIEEGNLNEALRQAVADVDTDAIVAILATMGGFWWIIGDHQRIVGLVSGVERALTGYDPPDDLADATRAAIVTVLVNTVIYYGENSVDTGLALLQRLGPGTADPRIAGLTRTMLMLGDDETLQARIDRLDEVTRSGDRDLALQASQWLMHLAENEGAPQAAIAAGERGLELCRPADGPWMRAVLLNGLSELHLQLGDWRTGERYAAEAFPIMERLHATDDAAHLQGLLALTAIWAGRLNRAEEQIERLRARQIRSYLNGGDTVLATLDAELAFARGDIAAGLQEYREALPRMREFRLPDSMITEHAPWLLFTESAALCAFHRFGAPDDAEALYRVLLGKLDSYLGPDAAFTDFPIVGTVVFALGAWLSSHRPDQAVRLLAYAKAFTVVRTLPSTGAELVLAEIEQACPGELDQLGAQLAGRLPRDLRDQVRGLIKELL</sequence>
<dbReference type="SMART" id="SM01043">
    <property type="entry name" value="BTAD"/>
    <property type="match status" value="1"/>
</dbReference>
<dbReference type="GO" id="GO:0000160">
    <property type="term" value="P:phosphorelay signal transduction system"/>
    <property type="evidence" value="ECO:0007669"/>
    <property type="project" value="InterPro"/>
</dbReference>
<protein>
    <submittedName>
        <fullName evidence="5">Putative ATPase/DNA-binding SARP family transcriptional activator</fullName>
    </submittedName>
</protein>
<gene>
    <name evidence="5" type="ORF">BKA15_004086</name>
</gene>
<keyword evidence="2 5" id="KW-0238">DNA-binding</keyword>
<dbReference type="SUPFAM" id="SSF52540">
    <property type="entry name" value="P-loop containing nucleoside triphosphate hydrolases"/>
    <property type="match status" value="1"/>
</dbReference>
<feature type="domain" description="Bacterial transcriptional activator" evidence="4">
    <location>
        <begin position="91"/>
        <end position="234"/>
    </location>
</feature>
<dbReference type="InterPro" id="IPR011990">
    <property type="entry name" value="TPR-like_helical_dom_sf"/>
</dbReference>
<dbReference type="InterPro" id="IPR027417">
    <property type="entry name" value="P-loop_NTPase"/>
</dbReference>